<sequence length="40" mass="4533">MNDKSIFPGVPDVLNESEKLDPIKIIINIRTITNILSFSF</sequence>
<organism evidence="1">
    <name type="scientific">Lepeophtheirus salmonis</name>
    <name type="common">Salmon louse</name>
    <name type="synonym">Caligus salmonis</name>
    <dbReference type="NCBI Taxonomy" id="72036"/>
    <lineage>
        <taxon>Eukaryota</taxon>
        <taxon>Metazoa</taxon>
        <taxon>Ecdysozoa</taxon>
        <taxon>Arthropoda</taxon>
        <taxon>Crustacea</taxon>
        <taxon>Multicrustacea</taxon>
        <taxon>Hexanauplia</taxon>
        <taxon>Copepoda</taxon>
        <taxon>Siphonostomatoida</taxon>
        <taxon>Caligidae</taxon>
        <taxon>Lepeophtheirus</taxon>
    </lineage>
</organism>
<protein>
    <submittedName>
        <fullName evidence="1">Uncharacterized protein</fullName>
    </submittedName>
</protein>
<dbReference type="AlphaFoldDB" id="A0A0K2UZ49"/>
<evidence type="ECO:0000313" key="1">
    <source>
        <dbReference type="EMBL" id="CDW43152.1"/>
    </source>
</evidence>
<accession>A0A0K2UZ49</accession>
<dbReference type="EMBL" id="HACA01025791">
    <property type="protein sequence ID" value="CDW43152.1"/>
    <property type="molecule type" value="Transcribed_RNA"/>
</dbReference>
<reference evidence="1" key="1">
    <citation type="submission" date="2014-05" db="EMBL/GenBank/DDBJ databases">
        <authorList>
            <person name="Chronopoulou M."/>
        </authorList>
    </citation>
    <scope>NUCLEOTIDE SEQUENCE</scope>
    <source>
        <tissue evidence="1">Whole organism</tissue>
    </source>
</reference>
<name>A0A0K2UZ49_LEPSM</name>
<proteinExistence type="predicted"/>